<accession>A0A4V6N3M0</accession>
<feature type="domain" description="Pyruvate phosphate dikinase AMP/ATP-binding" evidence="15">
    <location>
        <begin position="23"/>
        <end position="308"/>
    </location>
</feature>
<evidence type="ECO:0000256" key="10">
    <source>
        <dbReference type="ARBA" id="ARBA00022777"/>
    </source>
</evidence>
<dbReference type="Proteomes" id="UP000292346">
    <property type="component" value="Unassembled WGS sequence"/>
</dbReference>
<dbReference type="Pfam" id="PF01326">
    <property type="entry name" value="PPDK_N"/>
    <property type="match status" value="1"/>
</dbReference>
<comment type="cofactor">
    <cofactor evidence="1">
        <name>Mg(2+)</name>
        <dbReference type="ChEBI" id="CHEBI:18420"/>
    </cofactor>
</comment>
<gene>
    <name evidence="16" type="ORF">E0H45_21565</name>
</gene>
<evidence type="ECO:0000256" key="3">
    <source>
        <dbReference type="ARBA" id="ARBA00004742"/>
    </source>
</evidence>
<dbReference type="InterPro" id="IPR006319">
    <property type="entry name" value="PEP_synth"/>
</dbReference>
<keyword evidence="10" id="KW-0418">Kinase</keyword>
<name>A0A4V6N3M0_9ACTN</name>
<evidence type="ECO:0000256" key="7">
    <source>
        <dbReference type="ARBA" id="ARBA00022679"/>
    </source>
</evidence>
<dbReference type="AlphaFoldDB" id="A0A4V6N3M0"/>
<proteinExistence type="inferred from homology"/>
<evidence type="ECO:0000256" key="8">
    <source>
        <dbReference type="ARBA" id="ARBA00022723"/>
    </source>
</evidence>
<organism evidence="16 17">
    <name type="scientific">Kribbella soli</name>
    <dbReference type="NCBI Taxonomy" id="1124743"/>
    <lineage>
        <taxon>Bacteria</taxon>
        <taxon>Bacillati</taxon>
        <taxon>Actinomycetota</taxon>
        <taxon>Actinomycetes</taxon>
        <taxon>Propionibacteriales</taxon>
        <taxon>Kribbellaceae</taxon>
        <taxon>Kribbella</taxon>
    </lineage>
</organism>
<comment type="function">
    <text evidence="2">Catalyzes the phosphorylation of pyruvate to phosphoenolpyruvate.</text>
</comment>
<evidence type="ECO:0000313" key="17">
    <source>
        <dbReference type="Proteomes" id="UP000292346"/>
    </source>
</evidence>
<keyword evidence="7" id="KW-0808">Transferase</keyword>
<evidence type="ECO:0000256" key="9">
    <source>
        <dbReference type="ARBA" id="ARBA00022741"/>
    </source>
</evidence>
<keyword evidence="8" id="KW-0479">Metal-binding</keyword>
<evidence type="ECO:0000256" key="2">
    <source>
        <dbReference type="ARBA" id="ARBA00002988"/>
    </source>
</evidence>
<evidence type="ECO:0000256" key="12">
    <source>
        <dbReference type="ARBA" id="ARBA00022842"/>
    </source>
</evidence>
<keyword evidence="12" id="KW-0460">Magnesium</keyword>
<sequence length="331" mass="35821">MNSEYVVRLDGEPMRFEADVDPEQIGVKAARLAELAREGIRVPEGFAVTAKAYREFVHHAGLAPTIAQEIRRFRAGRDLVVAAAKIRSAFCDASLPAAVADEILDAYEELGGDGTEVAVRCSPVASADAVQDDVFLHLTSGADVVAACRRCFASLYNAVAVGNREAEAIDHLKAVMPVTVQRMVRADVGGSGTARGENTFVRVRASWGLGEPPQADADLYSVHPGARPLIVRHRGAKLTKTVYADPRGTRPVPTTPAERAALVLTDEELQELARWSVVADKHFRRPTTLDWAKDGHTGELYLLEVRPGVAPAVTIRSRGRAVFQPSASRLR</sequence>
<comment type="similarity">
    <text evidence="4">Belongs to the PEP-utilizing enzyme family.</text>
</comment>
<reference evidence="16 17" key="1">
    <citation type="submission" date="2019-02" db="EMBL/GenBank/DDBJ databases">
        <title>Kribbella capetownensis sp. nov. and Kribbella speibonae sp. nov., isolated from soil.</title>
        <authorList>
            <person name="Curtis S.M."/>
            <person name="Norton I."/>
            <person name="Everest G.J."/>
            <person name="Meyers P.R."/>
        </authorList>
    </citation>
    <scope>NUCLEOTIDE SEQUENCE [LARGE SCALE GENOMIC DNA]</scope>
    <source>
        <strain evidence="16 17">KCTC 29219</strain>
    </source>
</reference>
<dbReference type="GO" id="GO:0006094">
    <property type="term" value="P:gluconeogenesis"/>
    <property type="evidence" value="ECO:0007669"/>
    <property type="project" value="UniProtKB-UniPathway"/>
</dbReference>
<dbReference type="GO" id="GO:0046872">
    <property type="term" value="F:metal ion binding"/>
    <property type="evidence" value="ECO:0007669"/>
    <property type="project" value="UniProtKB-KW"/>
</dbReference>
<dbReference type="PANTHER" id="PTHR43030:SF1">
    <property type="entry name" value="PHOSPHOENOLPYRUVATE SYNTHASE"/>
    <property type="match status" value="1"/>
</dbReference>
<dbReference type="Gene3D" id="3.30.1490.20">
    <property type="entry name" value="ATP-grasp fold, A domain"/>
    <property type="match status" value="1"/>
</dbReference>
<evidence type="ECO:0000256" key="5">
    <source>
        <dbReference type="ARBA" id="ARBA00011996"/>
    </source>
</evidence>
<dbReference type="EMBL" id="SJJZ01000002">
    <property type="protein sequence ID" value="TCC08466.1"/>
    <property type="molecule type" value="Genomic_DNA"/>
</dbReference>
<evidence type="ECO:0000313" key="16">
    <source>
        <dbReference type="EMBL" id="TCC08466.1"/>
    </source>
</evidence>
<evidence type="ECO:0000259" key="15">
    <source>
        <dbReference type="Pfam" id="PF01326"/>
    </source>
</evidence>
<evidence type="ECO:0000256" key="1">
    <source>
        <dbReference type="ARBA" id="ARBA00001946"/>
    </source>
</evidence>
<protein>
    <recommendedName>
        <fullName evidence="6">Phosphoenolpyruvate synthase</fullName>
        <ecNumber evidence="5">2.7.9.2</ecNumber>
    </recommendedName>
    <alternativeName>
        <fullName evidence="13">Pyruvate, water dikinase</fullName>
    </alternativeName>
</protein>
<comment type="pathway">
    <text evidence="3">Carbohydrate biosynthesis; gluconeogenesis.</text>
</comment>
<dbReference type="GO" id="GO:0005524">
    <property type="term" value="F:ATP binding"/>
    <property type="evidence" value="ECO:0007669"/>
    <property type="project" value="UniProtKB-KW"/>
</dbReference>
<keyword evidence="9" id="KW-0547">Nucleotide-binding</keyword>
<keyword evidence="17" id="KW-1185">Reference proteome</keyword>
<dbReference type="OrthoDB" id="9765468at2"/>
<comment type="catalytic activity">
    <reaction evidence="14">
        <text>pyruvate + ATP + H2O = phosphoenolpyruvate + AMP + phosphate + 2 H(+)</text>
        <dbReference type="Rhea" id="RHEA:11364"/>
        <dbReference type="ChEBI" id="CHEBI:15361"/>
        <dbReference type="ChEBI" id="CHEBI:15377"/>
        <dbReference type="ChEBI" id="CHEBI:15378"/>
        <dbReference type="ChEBI" id="CHEBI:30616"/>
        <dbReference type="ChEBI" id="CHEBI:43474"/>
        <dbReference type="ChEBI" id="CHEBI:58702"/>
        <dbReference type="ChEBI" id="CHEBI:456215"/>
        <dbReference type="EC" id="2.7.9.2"/>
    </reaction>
</comment>
<evidence type="ECO:0000256" key="4">
    <source>
        <dbReference type="ARBA" id="ARBA00007837"/>
    </source>
</evidence>
<comment type="caution">
    <text evidence="16">The sequence shown here is derived from an EMBL/GenBank/DDBJ whole genome shotgun (WGS) entry which is preliminary data.</text>
</comment>
<dbReference type="Gene3D" id="3.30.470.20">
    <property type="entry name" value="ATP-grasp fold, B domain"/>
    <property type="match status" value="1"/>
</dbReference>
<evidence type="ECO:0000256" key="11">
    <source>
        <dbReference type="ARBA" id="ARBA00022840"/>
    </source>
</evidence>
<evidence type="ECO:0000256" key="14">
    <source>
        <dbReference type="ARBA" id="ARBA00047700"/>
    </source>
</evidence>
<dbReference type="RefSeq" id="WP_131339925.1">
    <property type="nucleotide sequence ID" value="NZ_SJJZ01000002.1"/>
</dbReference>
<evidence type="ECO:0000256" key="13">
    <source>
        <dbReference type="ARBA" id="ARBA00033470"/>
    </source>
</evidence>
<dbReference type="EC" id="2.7.9.2" evidence="5"/>
<dbReference type="SUPFAM" id="SSF56059">
    <property type="entry name" value="Glutathione synthetase ATP-binding domain-like"/>
    <property type="match status" value="1"/>
</dbReference>
<dbReference type="GO" id="GO:0008986">
    <property type="term" value="F:pyruvate, water dikinase activity"/>
    <property type="evidence" value="ECO:0007669"/>
    <property type="project" value="UniProtKB-EC"/>
</dbReference>
<dbReference type="PANTHER" id="PTHR43030">
    <property type="entry name" value="PHOSPHOENOLPYRUVATE SYNTHASE"/>
    <property type="match status" value="1"/>
</dbReference>
<dbReference type="UniPathway" id="UPA00138"/>
<dbReference type="InterPro" id="IPR013815">
    <property type="entry name" value="ATP_grasp_subdomain_1"/>
</dbReference>
<dbReference type="InterPro" id="IPR002192">
    <property type="entry name" value="PPDK_AMP/ATP-bd"/>
</dbReference>
<evidence type="ECO:0000256" key="6">
    <source>
        <dbReference type="ARBA" id="ARBA00021623"/>
    </source>
</evidence>
<keyword evidence="11" id="KW-0067">ATP-binding</keyword>